<dbReference type="HOGENOM" id="CLU_2146982_0_0_1"/>
<dbReference type="GO" id="GO:0016301">
    <property type="term" value="F:kinase activity"/>
    <property type="evidence" value="ECO:0007669"/>
    <property type="project" value="UniProtKB-KW"/>
</dbReference>
<gene>
    <name evidence="1" type="ORF">PHSY_004991</name>
</gene>
<evidence type="ECO:0000313" key="2">
    <source>
        <dbReference type="Proteomes" id="UP000014071"/>
    </source>
</evidence>
<evidence type="ECO:0000313" key="1">
    <source>
        <dbReference type="EMBL" id="GAC97406.1"/>
    </source>
</evidence>
<proteinExistence type="predicted"/>
<sequence length="112" mass="12662">MSQLCTARCQHGEKKGVSGSISKYEESESGRYLHRCCCELDADLDEEAAGGWRFDWDEEKHLRDVEYEVEGVDDDDELLDPTRSERNSAVSCFCDDGAAIMLCGFVGGWQRR</sequence>
<reference evidence="2" key="1">
    <citation type="journal article" date="2013" name="Genome Announc.">
        <title>Draft genome sequence of the basidiomycetous yeast-like fungus Pseudozyma hubeiensis SY62, which produces an abundant amount of the biosurfactant mannosylerythritol lipids.</title>
        <authorList>
            <person name="Konishi M."/>
            <person name="Hatada Y."/>
            <person name="Horiuchi J."/>
        </authorList>
    </citation>
    <scope>NUCLEOTIDE SEQUENCE [LARGE SCALE GENOMIC DNA]</scope>
    <source>
        <strain evidence="2">SY62</strain>
    </source>
</reference>
<dbReference type="AlphaFoldDB" id="R9P7S7"/>
<dbReference type="Proteomes" id="UP000014071">
    <property type="component" value="Unassembled WGS sequence"/>
</dbReference>
<dbReference type="EMBL" id="DF238809">
    <property type="protein sequence ID" value="GAC97406.1"/>
    <property type="molecule type" value="Genomic_DNA"/>
</dbReference>
<organism evidence="1 2">
    <name type="scientific">Pseudozyma hubeiensis (strain SY62)</name>
    <name type="common">Yeast</name>
    <dbReference type="NCBI Taxonomy" id="1305764"/>
    <lineage>
        <taxon>Eukaryota</taxon>
        <taxon>Fungi</taxon>
        <taxon>Dikarya</taxon>
        <taxon>Basidiomycota</taxon>
        <taxon>Ustilaginomycotina</taxon>
        <taxon>Ustilaginomycetes</taxon>
        <taxon>Ustilaginales</taxon>
        <taxon>Ustilaginaceae</taxon>
        <taxon>Pseudozyma</taxon>
    </lineage>
</organism>
<dbReference type="RefSeq" id="XP_012190993.1">
    <property type="nucleotide sequence ID" value="XM_012335603.1"/>
</dbReference>
<protein>
    <submittedName>
        <fullName evidence="1">Likely protein kinase</fullName>
    </submittedName>
</protein>
<keyword evidence="1" id="KW-0418">Kinase</keyword>
<name>R9P7S7_PSEHS</name>
<keyword evidence="2" id="KW-1185">Reference proteome</keyword>
<dbReference type="GeneID" id="24110272"/>
<accession>R9P7S7</accession>
<keyword evidence="1" id="KW-0808">Transferase</keyword>